<dbReference type="Gramene" id="Pp3c16_1396V3.1">
    <property type="protein sequence ID" value="PAC:32983672.CDS.1"/>
    <property type="gene ID" value="Pp3c16_1396"/>
</dbReference>
<dbReference type="EMBL" id="ABEU02000016">
    <property type="protein sequence ID" value="PNR37204.1"/>
    <property type="molecule type" value="Genomic_DNA"/>
</dbReference>
<dbReference type="InParanoid" id="A0A2K1J6P6"/>
<gene>
    <name evidence="1" type="ORF">PHYPA_020311</name>
</gene>
<evidence type="ECO:0000313" key="1">
    <source>
        <dbReference type="EMBL" id="PNR37204.1"/>
    </source>
</evidence>
<dbReference type="Proteomes" id="UP000006727">
    <property type="component" value="Chromosome 16"/>
</dbReference>
<keyword evidence="3" id="KW-1185">Reference proteome</keyword>
<accession>A0A2K1J6P6</accession>
<proteinExistence type="predicted"/>
<dbReference type="AlphaFoldDB" id="A0A2K1J6P6"/>
<reference evidence="2" key="3">
    <citation type="submission" date="2020-12" db="UniProtKB">
        <authorList>
            <consortium name="EnsemblPlants"/>
        </authorList>
    </citation>
    <scope>IDENTIFICATION</scope>
</reference>
<organism evidence="1">
    <name type="scientific">Physcomitrium patens</name>
    <name type="common">Spreading-leaved earth moss</name>
    <name type="synonym">Physcomitrella patens</name>
    <dbReference type="NCBI Taxonomy" id="3218"/>
    <lineage>
        <taxon>Eukaryota</taxon>
        <taxon>Viridiplantae</taxon>
        <taxon>Streptophyta</taxon>
        <taxon>Embryophyta</taxon>
        <taxon>Bryophyta</taxon>
        <taxon>Bryophytina</taxon>
        <taxon>Bryopsida</taxon>
        <taxon>Funariidae</taxon>
        <taxon>Funariales</taxon>
        <taxon>Funariaceae</taxon>
        <taxon>Physcomitrium</taxon>
    </lineage>
</organism>
<evidence type="ECO:0000313" key="2">
    <source>
        <dbReference type="EnsemblPlants" id="PAC:32983672.CDS.1"/>
    </source>
</evidence>
<name>A0A2K1J6P6_PHYPA</name>
<protein>
    <submittedName>
        <fullName evidence="1 2">Uncharacterized protein</fullName>
    </submittedName>
</protein>
<evidence type="ECO:0000313" key="3">
    <source>
        <dbReference type="Proteomes" id="UP000006727"/>
    </source>
</evidence>
<dbReference type="EnsemblPlants" id="Pp3c16_1396V3.1">
    <property type="protein sequence ID" value="PAC:32983672.CDS.1"/>
    <property type="gene ID" value="Pp3c16_1396"/>
</dbReference>
<sequence length="87" mass="9869">MYIVLLSPEFVTSRGLSQFRIRKQSNLIVSDIYSTDSRACTGLNSASYHVEVTIILIAGFVPVRDQRYMHHLSCYSNQMYLSSQSAC</sequence>
<reference evidence="1 3" key="2">
    <citation type="journal article" date="2018" name="Plant J.">
        <title>The Physcomitrella patens chromosome-scale assembly reveals moss genome structure and evolution.</title>
        <authorList>
            <person name="Lang D."/>
            <person name="Ullrich K.K."/>
            <person name="Murat F."/>
            <person name="Fuchs J."/>
            <person name="Jenkins J."/>
            <person name="Haas F.B."/>
            <person name="Piednoel M."/>
            <person name="Gundlach H."/>
            <person name="Van Bel M."/>
            <person name="Meyberg R."/>
            <person name="Vives C."/>
            <person name="Morata J."/>
            <person name="Symeonidi A."/>
            <person name="Hiss M."/>
            <person name="Muchero W."/>
            <person name="Kamisugi Y."/>
            <person name="Saleh O."/>
            <person name="Blanc G."/>
            <person name="Decker E.L."/>
            <person name="van Gessel N."/>
            <person name="Grimwood J."/>
            <person name="Hayes R.D."/>
            <person name="Graham S.W."/>
            <person name="Gunter L.E."/>
            <person name="McDaniel S.F."/>
            <person name="Hoernstein S.N.W."/>
            <person name="Larsson A."/>
            <person name="Li F.W."/>
            <person name="Perroud P.F."/>
            <person name="Phillips J."/>
            <person name="Ranjan P."/>
            <person name="Rokshar D.S."/>
            <person name="Rothfels C.J."/>
            <person name="Schneider L."/>
            <person name="Shu S."/>
            <person name="Stevenson D.W."/>
            <person name="Thummler F."/>
            <person name="Tillich M."/>
            <person name="Villarreal Aguilar J.C."/>
            <person name="Widiez T."/>
            <person name="Wong G.K."/>
            <person name="Wymore A."/>
            <person name="Zhang Y."/>
            <person name="Zimmer A.D."/>
            <person name="Quatrano R.S."/>
            <person name="Mayer K.F.X."/>
            <person name="Goodstein D."/>
            <person name="Casacuberta J.M."/>
            <person name="Vandepoele K."/>
            <person name="Reski R."/>
            <person name="Cuming A.C."/>
            <person name="Tuskan G.A."/>
            <person name="Maumus F."/>
            <person name="Salse J."/>
            <person name="Schmutz J."/>
            <person name="Rensing S.A."/>
        </authorList>
    </citation>
    <scope>NUCLEOTIDE SEQUENCE [LARGE SCALE GENOMIC DNA]</scope>
    <source>
        <strain evidence="2 3">cv. Gransden 2004</strain>
    </source>
</reference>
<reference evidence="1 3" key="1">
    <citation type="journal article" date="2008" name="Science">
        <title>The Physcomitrella genome reveals evolutionary insights into the conquest of land by plants.</title>
        <authorList>
            <person name="Rensing S."/>
            <person name="Lang D."/>
            <person name="Zimmer A."/>
            <person name="Terry A."/>
            <person name="Salamov A."/>
            <person name="Shapiro H."/>
            <person name="Nishiyama T."/>
            <person name="Perroud P.-F."/>
            <person name="Lindquist E."/>
            <person name="Kamisugi Y."/>
            <person name="Tanahashi T."/>
            <person name="Sakakibara K."/>
            <person name="Fujita T."/>
            <person name="Oishi K."/>
            <person name="Shin-I T."/>
            <person name="Kuroki Y."/>
            <person name="Toyoda A."/>
            <person name="Suzuki Y."/>
            <person name="Hashimoto A."/>
            <person name="Yamaguchi K."/>
            <person name="Sugano A."/>
            <person name="Kohara Y."/>
            <person name="Fujiyama A."/>
            <person name="Anterola A."/>
            <person name="Aoki S."/>
            <person name="Ashton N."/>
            <person name="Barbazuk W.B."/>
            <person name="Barker E."/>
            <person name="Bennetzen J."/>
            <person name="Bezanilla M."/>
            <person name="Blankenship R."/>
            <person name="Cho S.H."/>
            <person name="Dutcher S."/>
            <person name="Estelle M."/>
            <person name="Fawcett J.A."/>
            <person name="Gundlach H."/>
            <person name="Hanada K."/>
            <person name="Heyl A."/>
            <person name="Hicks K.A."/>
            <person name="Hugh J."/>
            <person name="Lohr M."/>
            <person name="Mayer K."/>
            <person name="Melkozernov A."/>
            <person name="Murata T."/>
            <person name="Nelson D."/>
            <person name="Pils B."/>
            <person name="Prigge M."/>
            <person name="Reiss B."/>
            <person name="Renner T."/>
            <person name="Rombauts S."/>
            <person name="Rushton P."/>
            <person name="Sanderfoot A."/>
            <person name="Schween G."/>
            <person name="Shiu S.-H."/>
            <person name="Stueber K."/>
            <person name="Theodoulou F.L."/>
            <person name="Tu H."/>
            <person name="Van de Peer Y."/>
            <person name="Verrier P.J."/>
            <person name="Waters E."/>
            <person name="Wood A."/>
            <person name="Yang L."/>
            <person name="Cove D."/>
            <person name="Cuming A."/>
            <person name="Hasebe M."/>
            <person name="Lucas S."/>
            <person name="Mishler D.B."/>
            <person name="Reski R."/>
            <person name="Grigoriev I."/>
            <person name="Quatrano R.S."/>
            <person name="Boore J.L."/>
        </authorList>
    </citation>
    <scope>NUCLEOTIDE SEQUENCE [LARGE SCALE GENOMIC DNA]</scope>
    <source>
        <strain evidence="2 3">cv. Gransden 2004</strain>
    </source>
</reference>